<evidence type="ECO:0000256" key="1">
    <source>
        <dbReference type="SAM" id="MobiDB-lite"/>
    </source>
</evidence>
<dbReference type="AlphaFoldDB" id="A0AAJ8JX72"/>
<keyword evidence="3" id="KW-1185">Reference proteome</keyword>
<dbReference type="Proteomes" id="UP000094043">
    <property type="component" value="Chromosome 6"/>
</dbReference>
<feature type="region of interest" description="Disordered" evidence="1">
    <location>
        <begin position="1"/>
        <end position="57"/>
    </location>
</feature>
<dbReference type="EMBL" id="CP143789">
    <property type="protein sequence ID" value="WVN90072.1"/>
    <property type="molecule type" value="Genomic_DNA"/>
</dbReference>
<name>A0AAJ8JX72_9TREE</name>
<evidence type="ECO:0000313" key="2">
    <source>
        <dbReference type="EMBL" id="WVN90072.1"/>
    </source>
</evidence>
<dbReference type="RefSeq" id="XP_066070772.1">
    <property type="nucleotide sequence ID" value="XM_066214675.1"/>
</dbReference>
<reference evidence="2" key="2">
    <citation type="journal article" date="2022" name="Elife">
        <title>Obligate sexual reproduction of a homothallic fungus closely related to the Cryptococcus pathogenic species complex.</title>
        <authorList>
            <person name="Passer A.R."/>
            <person name="Clancey S.A."/>
            <person name="Shea T."/>
            <person name="David-Palma M."/>
            <person name="Averette A.F."/>
            <person name="Boekhout T."/>
            <person name="Porcel B.M."/>
            <person name="Nowrousian M."/>
            <person name="Cuomo C.A."/>
            <person name="Sun S."/>
            <person name="Heitman J."/>
            <person name="Coelho M.A."/>
        </authorList>
    </citation>
    <scope>NUCLEOTIDE SEQUENCE</scope>
    <source>
        <strain evidence="2">CBS 7841</strain>
    </source>
</reference>
<reference evidence="2" key="1">
    <citation type="submission" date="2016-06" db="EMBL/GenBank/DDBJ databases">
        <authorList>
            <person name="Cuomo C."/>
            <person name="Litvintseva A."/>
            <person name="Heitman J."/>
            <person name="Chen Y."/>
            <person name="Sun S."/>
            <person name="Springer D."/>
            <person name="Dromer F."/>
            <person name="Young S."/>
            <person name="Zeng Q."/>
            <person name="Chapman S."/>
            <person name="Gujja S."/>
            <person name="Saif S."/>
            <person name="Birren B."/>
        </authorList>
    </citation>
    <scope>NUCLEOTIDE SEQUENCE</scope>
    <source>
        <strain evidence="2">CBS 7841</strain>
    </source>
</reference>
<gene>
    <name evidence="2" type="ORF">L203_105307</name>
</gene>
<feature type="compositionally biased region" description="Polar residues" evidence="1">
    <location>
        <begin position="38"/>
        <end position="49"/>
    </location>
</feature>
<organism evidence="2 3">
    <name type="scientific">Cryptococcus depauperatus CBS 7841</name>
    <dbReference type="NCBI Taxonomy" id="1295531"/>
    <lineage>
        <taxon>Eukaryota</taxon>
        <taxon>Fungi</taxon>
        <taxon>Dikarya</taxon>
        <taxon>Basidiomycota</taxon>
        <taxon>Agaricomycotina</taxon>
        <taxon>Tremellomycetes</taxon>
        <taxon>Tremellales</taxon>
        <taxon>Cryptococcaceae</taxon>
        <taxon>Cryptococcus</taxon>
    </lineage>
</organism>
<proteinExistence type="predicted"/>
<protein>
    <submittedName>
        <fullName evidence="2">Uncharacterized protein</fullName>
    </submittedName>
</protein>
<accession>A0AAJ8JX72</accession>
<dbReference type="KEGG" id="cdep:91089516"/>
<feature type="compositionally biased region" description="Polar residues" evidence="1">
    <location>
        <begin position="1"/>
        <end position="31"/>
    </location>
</feature>
<sequence>MGSSAGSSYTGFNPTTFPRESSTDSRGSGSQPDDRFHSGTQAVPDTTQDSPPPDIDHNELAKTYMLSTRMFFETVFKRHLEEDSKLLHDPKGFRKVIEKGMAELHKTLKTGNADKALEQNKILQMHFRSASKKSTCPSMSAWQEPINRWKEMADNLDTALGVKSIERRSKWNWIRKGLIKNGKYNKENRRAVEEKSVEWM</sequence>
<dbReference type="GeneID" id="91089516"/>
<reference evidence="2" key="3">
    <citation type="submission" date="2024-01" db="EMBL/GenBank/DDBJ databases">
        <authorList>
            <person name="Coelho M.A."/>
            <person name="David-Palma M."/>
            <person name="Shea T."/>
            <person name="Sun S."/>
            <person name="Cuomo C.A."/>
            <person name="Heitman J."/>
        </authorList>
    </citation>
    <scope>NUCLEOTIDE SEQUENCE</scope>
    <source>
        <strain evidence="2">CBS 7841</strain>
    </source>
</reference>
<evidence type="ECO:0000313" key="3">
    <source>
        <dbReference type="Proteomes" id="UP000094043"/>
    </source>
</evidence>